<evidence type="ECO:0000256" key="6">
    <source>
        <dbReference type="ARBA" id="ARBA00022840"/>
    </source>
</evidence>
<comment type="function">
    <text evidence="11">Part of the Sec protein translocase complex. Interacts with the SecYEG preprotein conducting channel. Has a central role in coupling the hydrolysis of ATP to the transfer of proteins into and across the cell membrane, serving as an ATP-driven molecular motor driving the stepwise translocation of polypeptide chains across the membrane.</text>
</comment>
<keyword evidence="7 11" id="KW-0653">Protein transport</keyword>
<dbReference type="SUPFAM" id="SSF52540">
    <property type="entry name" value="P-loop containing nucleoside triphosphate hydrolases"/>
    <property type="match status" value="2"/>
</dbReference>
<dbReference type="GO" id="GO:0043952">
    <property type="term" value="P:protein transport by the Sec complex"/>
    <property type="evidence" value="ECO:0007669"/>
    <property type="project" value="TreeGrafter"/>
</dbReference>
<dbReference type="InterPro" id="IPR036266">
    <property type="entry name" value="SecA_Wing/Scaffold_sf"/>
</dbReference>
<dbReference type="Proteomes" id="UP000586254">
    <property type="component" value="Unassembled WGS sequence"/>
</dbReference>
<dbReference type="GO" id="GO:0005524">
    <property type="term" value="F:ATP binding"/>
    <property type="evidence" value="ECO:0007669"/>
    <property type="project" value="UniProtKB-UniRule"/>
</dbReference>
<dbReference type="SMART" id="SM00957">
    <property type="entry name" value="SecA_DEAD"/>
    <property type="match status" value="1"/>
</dbReference>
<evidence type="ECO:0000259" key="15">
    <source>
        <dbReference type="PROSITE" id="PS51196"/>
    </source>
</evidence>
<dbReference type="NCBIfam" id="NF006630">
    <property type="entry name" value="PRK09200.1"/>
    <property type="match status" value="1"/>
</dbReference>
<dbReference type="GO" id="GO:0031522">
    <property type="term" value="C:cell envelope Sec protein transport complex"/>
    <property type="evidence" value="ECO:0007669"/>
    <property type="project" value="TreeGrafter"/>
</dbReference>
<dbReference type="SUPFAM" id="SSF81767">
    <property type="entry name" value="Pre-protein crosslinking domain of SecA"/>
    <property type="match status" value="1"/>
</dbReference>
<comment type="caution">
    <text evidence="16">The sequence shown here is derived from an EMBL/GenBank/DDBJ whole genome shotgun (WGS) entry which is preliminary data.</text>
</comment>
<evidence type="ECO:0000313" key="16">
    <source>
        <dbReference type="EMBL" id="NZA38931.1"/>
    </source>
</evidence>
<dbReference type="CDD" id="cd18803">
    <property type="entry name" value="SF2_C_secA"/>
    <property type="match status" value="1"/>
</dbReference>
<gene>
    <name evidence="11 16" type="primary">secA</name>
    <name evidence="16" type="ORF">H0N91_12535</name>
</gene>
<dbReference type="PROSITE" id="PS01312">
    <property type="entry name" value="SECA"/>
    <property type="match status" value="1"/>
</dbReference>
<comment type="catalytic activity">
    <reaction evidence="11">
        <text>ATP + H2O + cellular proteinSide 1 = ADP + phosphate + cellular proteinSide 2.</text>
        <dbReference type="EC" id="7.4.2.8"/>
    </reaction>
</comment>
<proteinExistence type="inferred from homology"/>
<keyword evidence="2 11" id="KW-0813">Transport</keyword>
<dbReference type="InterPro" id="IPR000185">
    <property type="entry name" value="SecA"/>
</dbReference>
<reference evidence="16 17" key="1">
    <citation type="submission" date="2020-07" db="EMBL/GenBank/DDBJ databases">
        <title>Organ Donor 1.</title>
        <authorList>
            <person name="Marsh A.J."/>
            <person name="Azcarate-Peril M.A."/>
        </authorList>
    </citation>
    <scope>NUCLEOTIDE SEQUENCE [LARGE SCALE GENOMIC DNA]</scope>
    <source>
        <strain evidence="16 17">AMC0717</strain>
    </source>
</reference>
<dbReference type="CDD" id="cd17928">
    <property type="entry name" value="DEXDc_SecA"/>
    <property type="match status" value="1"/>
</dbReference>
<evidence type="ECO:0000256" key="3">
    <source>
        <dbReference type="ARBA" id="ARBA00022475"/>
    </source>
</evidence>
<dbReference type="SUPFAM" id="SSF81886">
    <property type="entry name" value="Helical scaffold and wing domains of SecA"/>
    <property type="match status" value="1"/>
</dbReference>
<comment type="subunit">
    <text evidence="11">Monomer and homodimer. Part of the essential Sec protein translocation apparatus which comprises SecA, SecYEG and auxiliary proteins SecDF. Other proteins may also be involved.</text>
</comment>
<keyword evidence="6 11" id="KW-0067">ATP-binding</keyword>
<dbReference type="PRINTS" id="PR00906">
    <property type="entry name" value="SECA"/>
</dbReference>
<dbReference type="InterPro" id="IPR001650">
    <property type="entry name" value="Helicase_C-like"/>
</dbReference>
<keyword evidence="4 11" id="KW-0963">Cytoplasm</keyword>
<dbReference type="InterPro" id="IPR014018">
    <property type="entry name" value="SecA_motor_DEAD"/>
</dbReference>
<name>A0A853JP60_9FIRM</name>
<keyword evidence="9 11" id="KW-0811">Translocation</keyword>
<comment type="subcellular location">
    <subcellularLocation>
        <location evidence="11">Cell membrane</location>
        <topology evidence="11">Peripheral membrane protein</topology>
        <orientation evidence="11">Cytoplasmic side</orientation>
    </subcellularLocation>
    <subcellularLocation>
        <location evidence="11">Cytoplasm</location>
    </subcellularLocation>
    <text evidence="11">Distribution is 50-50.</text>
</comment>
<sequence length="774" mass="87858">MGNLAEIFDPSKQDVKRLRKIVNKILALDMAYSDLSDTELIRKTEQFKRRLLKGETLDDILVEAFATVREGAYRSIGLKPFPVQLIGGMVMNEGNIAEMRTGEGKTLVATLPAYLNALEGKGVYVVTVNDYLAKRDMELMGKVHQFLGLRVGLITRGQSLEEKKVAYEADITYGTNNEFGFDYLRDNMAISKDQQVQRGLNYAIIDEVDSVLIDEARTPLIIAGPGTTSSSLYKMADNFVGLLSEVDFEKDEKLKSVQLTEKGIEKAENFFSVENITDFNCIELFHCVQKALHAHKMMQLDKDYIVVDGEVIIVDEFTGRTMPGRRFSDGLHQAIEAKENVKINAETKTIATITFQNYFRMFNKLAGMTGTAKTEEDEFSSIYNLNVVTIPTNRPMIRIDQTDLVYVDEETKFRAVVNEIEKRHQIGQPVLIGTVSIEKSEKLSRELKAKNVQHSVLNAKYHEQEAEIIARAGQYGAVTIATNMAGRGTDIVLGKGVAELGGLYVVGTERHESRRIDNQLRGRSGRQGDPGESRFFLSLEDTIMRVFGSERLHKFAEQAEIGDAAFESKMISKSIETAQKQVEAKNFESRKNVLKFDNIMNKQREIIYEQRQSVLDGIEIQDQIFEMLRTTIENYGDAFLGAVQKDYWDIEGFKNAIDSAFHIRIEVEEEDTKNNILEKLENALREQFSKIRKDIGDEAMNQVESGVLLKMVDMAWMEHIDNMDQLKQGMSLRSYGNNDPVKEYTREGFAMFEEMIQDIKENTIKYFMNIGQST</sequence>
<feature type="domain" description="Helicase ATP-binding" evidence="13">
    <location>
        <begin position="86"/>
        <end position="246"/>
    </location>
</feature>
<feature type="binding site" evidence="11">
    <location>
        <position position="490"/>
    </location>
    <ligand>
        <name>ATP</name>
        <dbReference type="ChEBI" id="CHEBI:30616"/>
    </ligand>
</feature>
<evidence type="ECO:0000256" key="12">
    <source>
        <dbReference type="RuleBase" id="RU003874"/>
    </source>
</evidence>
<dbReference type="InterPro" id="IPR011115">
    <property type="entry name" value="SecA_DEAD"/>
</dbReference>
<keyword evidence="5 11" id="KW-0547">Nucleotide-binding</keyword>
<dbReference type="Gene3D" id="1.10.3060.10">
    <property type="entry name" value="Helical scaffold and wing domains of SecA"/>
    <property type="match status" value="1"/>
</dbReference>
<evidence type="ECO:0000256" key="9">
    <source>
        <dbReference type="ARBA" id="ARBA00023010"/>
    </source>
</evidence>
<dbReference type="PROSITE" id="PS51196">
    <property type="entry name" value="SECA_MOTOR_DEAD"/>
    <property type="match status" value="1"/>
</dbReference>
<evidence type="ECO:0000256" key="8">
    <source>
        <dbReference type="ARBA" id="ARBA00022967"/>
    </source>
</evidence>
<dbReference type="PANTHER" id="PTHR30612">
    <property type="entry name" value="SECA INNER MEMBRANE COMPONENT OF SEC PROTEIN SECRETION SYSTEM"/>
    <property type="match status" value="1"/>
</dbReference>
<dbReference type="GO" id="GO:0005829">
    <property type="term" value="C:cytosol"/>
    <property type="evidence" value="ECO:0007669"/>
    <property type="project" value="TreeGrafter"/>
</dbReference>
<keyword evidence="8 11" id="KW-1278">Translocase</keyword>
<feature type="domain" description="SecA family profile" evidence="15">
    <location>
        <begin position="1"/>
        <end position="568"/>
    </location>
</feature>
<dbReference type="GO" id="GO:0008564">
    <property type="term" value="F:protein-exporting ATPase activity"/>
    <property type="evidence" value="ECO:0007669"/>
    <property type="project" value="UniProtKB-EC"/>
</dbReference>
<dbReference type="NCBIfam" id="TIGR00963">
    <property type="entry name" value="secA"/>
    <property type="match status" value="1"/>
</dbReference>
<dbReference type="GO" id="GO:0065002">
    <property type="term" value="P:intracellular protein transmembrane transport"/>
    <property type="evidence" value="ECO:0007669"/>
    <property type="project" value="UniProtKB-UniRule"/>
</dbReference>
<dbReference type="PROSITE" id="PS51194">
    <property type="entry name" value="HELICASE_CTER"/>
    <property type="match status" value="1"/>
</dbReference>
<dbReference type="Gene3D" id="3.40.50.300">
    <property type="entry name" value="P-loop containing nucleotide triphosphate hydrolases"/>
    <property type="match status" value="3"/>
</dbReference>
<feature type="binding site" evidence="11">
    <location>
        <begin position="102"/>
        <end position="106"/>
    </location>
    <ligand>
        <name>ATP</name>
        <dbReference type="ChEBI" id="CHEBI:30616"/>
    </ligand>
</feature>
<evidence type="ECO:0000256" key="4">
    <source>
        <dbReference type="ARBA" id="ARBA00022490"/>
    </source>
</evidence>
<dbReference type="Pfam" id="PF01043">
    <property type="entry name" value="SecA_PP_bind"/>
    <property type="match status" value="1"/>
</dbReference>
<dbReference type="Pfam" id="PF07516">
    <property type="entry name" value="SecA_SW"/>
    <property type="match status" value="1"/>
</dbReference>
<dbReference type="HAMAP" id="MF_01382">
    <property type="entry name" value="SecA"/>
    <property type="match status" value="1"/>
</dbReference>
<accession>A0A853JP60</accession>
<dbReference type="PROSITE" id="PS51192">
    <property type="entry name" value="HELICASE_ATP_BIND_1"/>
    <property type="match status" value="1"/>
</dbReference>
<dbReference type="SMART" id="SM00958">
    <property type="entry name" value="SecA_PP_bind"/>
    <property type="match status" value="1"/>
</dbReference>
<dbReference type="EMBL" id="JACCKS010000014">
    <property type="protein sequence ID" value="NZA38931.1"/>
    <property type="molecule type" value="Genomic_DNA"/>
</dbReference>
<dbReference type="GO" id="GO:0017038">
    <property type="term" value="P:protein import"/>
    <property type="evidence" value="ECO:0007669"/>
    <property type="project" value="InterPro"/>
</dbReference>
<dbReference type="InterPro" id="IPR027417">
    <property type="entry name" value="P-loop_NTPase"/>
</dbReference>
<dbReference type="InterPro" id="IPR044722">
    <property type="entry name" value="SecA_SF2_C"/>
</dbReference>
<dbReference type="InterPro" id="IPR036670">
    <property type="entry name" value="SecA_X-link_sf"/>
</dbReference>
<dbReference type="InterPro" id="IPR011116">
    <property type="entry name" value="SecA_Wing/Scaffold"/>
</dbReference>
<dbReference type="GO" id="GO:0006605">
    <property type="term" value="P:protein targeting"/>
    <property type="evidence" value="ECO:0007669"/>
    <property type="project" value="UniProtKB-UniRule"/>
</dbReference>
<evidence type="ECO:0000256" key="11">
    <source>
        <dbReference type="HAMAP-Rule" id="MF_01382"/>
    </source>
</evidence>
<dbReference type="InterPro" id="IPR011130">
    <property type="entry name" value="SecA_preprotein_X-link_dom"/>
</dbReference>
<organism evidence="16 17">
    <name type="scientific">Eubacterium callanderi</name>
    <dbReference type="NCBI Taxonomy" id="53442"/>
    <lineage>
        <taxon>Bacteria</taxon>
        <taxon>Bacillati</taxon>
        <taxon>Bacillota</taxon>
        <taxon>Clostridia</taxon>
        <taxon>Eubacteriales</taxon>
        <taxon>Eubacteriaceae</taxon>
        <taxon>Eubacterium</taxon>
    </lineage>
</organism>
<evidence type="ECO:0000256" key="7">
    <source>
        <dbReference type="ARBA" id="ARBA00022927"/>
    </source>
</evidence>
<evidence type="ECO:0000256" key="1">
    <source>
        <dbReference type="ARBA" id="ARBA00007650"/>
    </source>
</evidence>
<dbReference type="InterPro" id="IPR014001">
    <property type="entry name" value="Helicase_ATP-bd"/>
</dbReference>
<dbReference type="GO" id="GO:0005886">
    <property type="term" value="C:plasma membrane"/>
    <property type="evidence" value="ECO:0007669"/>
    <property type="project" value="UniProtKB-SubCell"/>
</dbReference>
<feature type="domain" description="Helicase C-terminal" evidence="14">
    <location>
        <begin position="412"/>
        <end position="583"/>
    </location>
</feature>
<dbReference type="Pfam" id="PF21090">
    <property type="entry name" value="P-loop_SecA"/>
    <property type="match status" value="2"/>
</dbReference>
<dbReference type="AlphaFoldDB" id="A0A853JP60"/>
<keyword evidence="3 11" id="KW-1003">Cell membrane</keyword>
<dbReference type="InterPro" id="IPR020937">
    <property type="entry name" value="SecA_CS"/>
</dbReference>
<keyword evidence="10 11" id="KW-0472">Membrane</keyword>
<evidence type="ECO:0000256" key="10">
    <source>
        <dbReference type="ARBA" id="ARBA00023136"/>
    </source>
</evidence>
<evidence type="ECO:0000313" key="17">
    <source>
        <dbReference type="Proteomes" id="UP000586254"/>
    </source>
</evidence>
<dbReference type="RefSeq" id="WP_180493617.1">
    <property type="nucleotide sequence ID" value="NZ_JACCKS010000014.1"/>
</dbReference>
<dbReference type="Gene3D" id="3.90.1440.10">
    <property type="entry name" value="SecA, preprotein cross-linking domain"/>
    <property type="match status" value="1"/>
</dbReference>
<dbReference type="FunFam" id="3.90.1440.10:FF:000001">
    <property type="entry name" value="Preprotein translocase subunit SecA"/>
    <property type="match status" value="1"/>
</dbReference>
<comment type="similarity">
    <text evidence="1 11 12">Belongs to the SecA family.</text>
</comment>
<evidence type="ECO:0000256" key="2">
    <source>
        <dbReference type="ARBA" id="ARBA00022448"/>
    </source>
</evidence>
<dbReference type="FunFam" id="3.40.50.300:FF:000429">
    <property type="entry name" value="Preprotein translocase subunit SecA"/>
    <property type="match status" value="1"/>
</dbReference>
<evidence type="ECO:0000256" key="5">
    <source>
        <dbReference type="ARBA" id="ARBA00022741"/>
    </source>
</evidence>
<dbReference type="PANTHER" id="PTHR30612:SF0">
    <property type="entry name" value="CHLOROPLAST PROTEIN-TRANSPORTING ATPASE"/>
    <property type="match status" value="1"/>
</dbReference>
<feature type="binding site" evidence="11">
    <location>
        <position position="84"/>
    </location>
    <ligand>
        <name>ATP</name>
        <dbReference type="ChEBI" id="CHEBI:30616"/>
    </ligand>
</feature>
<evidence type="ECO:0000259" key="13">
    <source>
        <dbReference type="PROSITE" id="PS51192"/>
    </source>
</evidence>
<evidence type="ECO:0000259" key="14">
    <source>
        <dbReference type="PROSITE" id="PS51194"/>
    </source>
</evidence>
<dbReference type="EC" id="7.4.2.8" evidence="11"/>
<dbReference type="Pfam" id="PF07517">
    <property type="entry name" value="SecA_DEAD"/>
    <property type="match status" value="1"/>
</dbReference>
<protein>
    <recommendedName>
        <fullName evidence="11 12">Protein translocase subunit SecA</fullName>
        <ecNumber evidence="11">7.4.2.8</ecNumber>
    </recommendedName>
</protein>